<keyword evidence="4 7" id="KW-0812">Transmembrane</keyword>
<reference evidence="9 11" key="1">
    <citation type="submission" date="2015-07" db="EMBL/GenBank/DDBJ databases">
        <title>Fjat-14205 dsm 2895.</title>
        <authorList>
            <person name="Liu B."/>
            <person name="Wang J."/>
            <person name="Zhu Y."/>
            <person name="Liu G."/>
            <person name="Chen Q."/>
            <person name="Chen Z."/>
            <person name="Lan J."/>
            <person name="Che J."/>
            <person name="Ge C."/>
            <person name="Shi H."/>
            <person name="Pan Z."/>
            <person name="Liu X."/>
        </authorList>
    </citation>
    <scope>NUCLEOTIDE SEQUENCE [LARGE SCALE GENOMIC DNA]</scope>
    <source>
        <strain evidence="9 11">DSM 2895</strain>
    </source>
</reference>
<dbReference type="InterPro" id="IPR023090">
    <property type="entry name" value="UPF0702_alpha/beta_dom_sf"/>
</dbReference>
<dbReference type="EMBL" id="LGUG01000004">
    <property type="protein sequence ID" value="KON96524.1"/>
    <property type="molecule type" value="Genomic_DNA"/>
</dbReference>
<dbReference type="AlphaFoldDB" id="A0A0D1YJ67"/>
<keyword evidence="5 7" id="KW-1133">Transmembrane helix</keyword>
<evidence type="ECO:0000259" key="8">
    <source>
        <dbReference type="Pfam" id="PF04239"/>
    </source>
</evidence>
<evidence type="ECO:0000256" key="3">
    <source>
        <dbReference type="ARBA" id="ARBA00022475"/>
    </source>
</evidence>
<evidence type="ECO:0000313" key="12">
    <source>
        <dbReference type="Proteomes" id="UP000182836"/>
    </source>
</evidence>
<dbReference type="EMBL" id="FNED01000038">
    <property type="protein sequence ID" value="SDK09477.1"/>
    <property type="molecule type" value="Genomic_DNA"/>
</dbReference>
<sequence>MMIYFLKVLVVFTLSIVLIRIMGKATLSQVTPHDLMAIVFIVSIGIQPILTEDWKKALGGMILVTIIHLTVGRLSLFKRFNQMIIGQPTILIKHGKIIKENMKQSRYSLVELLSTLRAAGYPNIQDIDHAILEPIGTISVIPKPERNFVTPKDLGLQINYQGLPAAVILEGKIQEQNLKLIGKNKQWLIDQLRKQKADNIKEIFYATVIDNSETIYVDNGYGINDNE</sequence>
<dbReference type="Pfam" id="PF04239">
    <property type="entry name" value="DUF421"/>
    <property type="match status" value="1"/>
</dbReference>
<evidence type="ECO:0000256" key="2">
    <source>
        <dbReference type="ARBA" id="ARBA00006448"/>
    </source>
</evidence>
<dbReference type="STRING" id="47500.AF333_14635"/>
<dbReference type="InterPro" id="IPR007353">
    <property type="entry name" value="DUF421"/>
</dbReference>
<reference evidence="10 12" key="2">
    <citation type="submission" date="2016-10" db="EMBL/GenBank/DDBJ databases">
        <authorList>
            <person name="de Groot N.N."/>
        </authorList>
    </citation>
    <scope>NUCLEOTIDE SEQUENCE [LARGE SCALE GENOMIC DNA]</scope>
    <source>
        <strain evidence="10 12">DSM 2895</strain>
    </source>
</reference>
<evidence type="ECO:0000256" key="7">
    <source>
        <dbReference type="SAM" id="Phobius"/>
    </source>
</evidence>
<feature type="transmembrane region" description="Helical" evidence="7">
    <location>
        <begin position="57"/>
        <end position="76"/>
    </location>
</feature>
<dbReference type="PATRIC" id="fig|47500.8.peg.1734"/>
<evidence type="ECO:0000313" key="11">
    <source>
        <dbReference type="Proteomes" id="UP000037269"/>
    </source>
</evidence>
<feature type="transmembrane region" description="Helical" evidence="7">
    <location>
        <begin position="6"/>
        <end position="23"/>
    </location>
</feature>
<dbReference type="PANTHER" id="PTHR34582">
    <property type="entry name" value="UPF0702 TRANSMEMBRANE PROTEIN YCAP"/>
    <property type="match status" value="1"/>
</dbReference>
<comment type="subcellular location">
    <subcellularLocation>
        <location evidence="1">Cell membrane</location>
        <topology evidence="1">Multi-pass membrane protein</topology>
    </subcellularLocation>
</comment>
<accession>A0A0D1YJ67</accession>
<keyword evidence="3" id="KW-1003">Cell membrane</keyword>
<evidence type="ECO:0000313" key="10">
    <source>
        <dbReference type="EMBL" id="SDK09477.1"/>
    </source>
</evidence>
<dbReference type="GeneID" id="42306412"/>
<dbReference type="Gene3D" id="3.30.240.20">
    <property type="entry name" value="bsu07140 like domains"/>
    <property type="match status" value="2"/>
</dbReference>
<evidence type="ECO:0000256" key="6">
    <source>
        <dbReference type="ARBA" id="ARBA00023136"/>
    </source>
</evidence>
<evidence type="ECO:0000256" key="4">
    <source>
        <dbReference type="ARBA" id="ARBA00022692"/>
    </source>
</evidence>
<proteinExistence type="inferred from homology"/>
<keyword evidence="11" id="KW-1185">Reference proteome</keyword>
<evidence type="ECO:0000256" key="5">
    <source>
        <dbReference type="ARBA" id="ARBA00022989"/>
    </source>
</evidence>
<dbReference type="GO" id="GO:0005886">
    <property type="term" value="C:plasma membrane"/>
    <property type="evidence" value="ECO:0007669"/>
    <property type="project" value="UniProtKB-SubCell"/>
</dbReference>
<dbReference type="PANTHER" id="PTHR34582:SF5">
    <property type="entry name" value="UPF0702 TRANSMEMBRANE PROTEIN YETF"/>
    <property type="match status" value="1"/>
</dbReference>
<dbReference type="Proteomes" id="UP000182836">
    <property type="component" value="Unassembled WGS sequence"/>
</dbReference>
<feature type="domain" description="YetF C-terminal" evidence="8">
    <location>
        <begin position="77"/>
        <end position="208"/>
    </location>
</feature>
<name>A0A0D1YJ67_ANEMI</name>
<dbReference type="Proteomes" id="UP000037269">
    <property type="component" value="Unassembled WGS sequence"/>
</dbReference>
<dbReference type="RefSeq" id="WP_043064207.1">
    <property type="nucleotide sequence ID" value="NZ_BJOA01000161.1"/>
</dbReference>
<organism evidence="9 11">
    <name type="scientific">Aneurinibacillus migulanus</name>
    <name type="common">Bacillus migulanus</name>
    <dbReference type="NCBI Taxonomy" id="47500"/>
    <lineage>
        <taxon>Bacteria</taxon>
        <taxon>Bacillati</taxon>
        <taxon>Bacillota</taxon>
        <taxon>Bacilli</taxon>
        <taxon>Bacillales</taxon>
        <taxon>Paenibacillaceae</taxon>
        <taxon>Aneurinibacillus group</taxon>
        <taxon>Aneurinibacillus</taxon>
    </lineage>
</organism>
<keyword evidence="6 7" id="KW-0472">Membrane</keyword>
<dbReference type="OrthoDB" id="9778331at2"/>
<evidence type="ECO:0000313" key="9">
    <source>
        <dbReference type="EMBL" id="KON96524.1"/>
    </source>
</evidence>
<evidence type="ECO:0000256" key="1">
    <source>
        <dbReference type="ARBA" id="ARBA00004651"/>
    </source>
</evidence>
<comment type="similarity">
    <text evidence="2">Belongs to the UPF0702 family.</text>
</comment>
<gene>
    <name evidence="9" type="ORF">AF333_14635</name>
    <name evidence="10" type="ORF">SAMN04487909_13851</name>
</gene>
<protein>
    <submittedName>
        <fullName evidence="10">Uncharacterized membrane protein YcaP, DUF421 family</fullName>
    </submittedName>
</protein>